<dbReference type="PANTHER" id="PTHR38008:SF1">
    <property type="entry name" value="DUF333 DOMAIN-CONTAINING PROTEIN"/>
    <property type="match status" value="1"/>
</dbReference>
<dbReference type="AlphaFoldDB" id="A0A5J5G4X0"/>
<dbReference type="PANTHER" id="PTHR38008">
    <property type="entry name" value="HEMOLYSIN-RELATED"/>
    <property type="match status" value="1"/>
</dbReference>
<keyword evidence="2" id="KW-1185">Reference proteome</keyword>
<dbReference type="EMBL" id="VYKJ01000002">
    <property type="protein sequence ID" value="KAA9001982.1"/>
    <property type="molecule type" value="Genomic_DNA"/>
</dbReference>
<dbReference type="OrthoDB" id="7065744at2"/>
<evidence type="ECO:0000313" key="1">
    <source>
        <dbReference type="EMBL" id="KAA9001982.1"/>
    </source>
</evidence>
<protein>
    <submittedName>
        <fullName evidence="1">DUF333 domain-containing protein</fullName>
    </submittedName>
</protein>
<proteinExistence type="predicted"/>
<dbReference type="Proteomes" id="UP000335415">
    <property type="component" value="Unassembled WGS sequence"/>
</dbReference>
<dbReference type="RefSeq" id="WP_150434219.1">
    <property type="nucleotide sequence ID" value="NZ_VYKJ01000002.1"/>
</dbReference>
<name>A0A5J5G4X0_9GAMM</name>
<accession>A0A5J5G4X0</accession>
<dbReference type="PROSITE" id="PS51257">
    <property type="entry name" value="PROKAR_LIPOPROTEIN"/>
    <property type="match status" value="1"/>
</dbReference>
<sequence>MAVRHWLLASAALWLVACSSGEKNIAVSPSPKPTGGEVSDDLNAVTLLNSQSPAAANCSLAGGTMAMVRQLNGSGVGMCQLTNGKRCDERSIMNGSCPTGW</sequence>
<organism evidence="1 2">
    <name type="scientific">Affinibrenneria salicis</name>
    <dbReference type="NCBI Taxonomy" id="2590031"/>
    <lineage>
        <taxon>Bacteria</taxon>
        <taxon>Pseudomonadati</taxon>
        <taxon>Pseudomonadota</taxon>
        <taxon>Gammaproteobacteria</taxon>
        <taxon>Enterobacterales</taxon>
        <taxon>Pectobacteriaceae</taxon>
        <taxon>Affinibrenneria</taxon>
    </lineage>
</organism>
<dbReference type="Pfam" id="PF03891">
    <property type="entry name" value="DUF333"/>
    <property type="match status" value="1"/>
</dbReference>
<reference evidence="1 2" key="1">
    <citation type="submission" date="2019-09" db="EMBL/GenBank/DDBJ databases">
        <authorList>
            <person name="Li Y."/>
        </authorList>
    </citation>
    <scope>NUCLEOTIDE SEQUENCE [LARGE SCALE GENOMIC DNA]</scope>
    <source>
        <strain evidence="1 2">L3-3HA</strain>
    </source>
</reference>
<comment type="caution">
    <text evidence="1">The sequence shown here is derived from an EMBL/GenBank/DDBJ whole genome shotgun (WGS) entry which is preliminary data.</text>
</comment>
<evidence type="ECO:0000313" key="2">
    <source>
        <dbReference type="Proteomes" id="UP000335415"/>
    </source>
</evidence>
<dbReference type="InterPro" id="IPR005590">
    <property type="entry name" value="DUF333"/>
</dbReference>
<gene>
    <name evidence="1" type="ORF">FJU30_06805</name>
</gene>